<sequence>MTALPLSDLTVLDLTAHRAGPTAVRQLADWGAHVIKIEPPPPPSEGGKNNDSMGGARHGFDFQNLHRNKKSMTLNLKSPEGHAIFMKLAAKADVIVENYRSDVKHRLKVDYDTVAKINPRIIYGSIAGFGQSGPDAARPGVDQIAQGMGGLMSITGEPGRGPMRVGIPIADLTSGLLLAQAIMLALYTRERTGKGQWVHTSLIEAQIFMLDFQASRWLMKGEVPKQAGNDHPTSIPTGVFPTSDGYINIAAAGDKMWKRAALALGAQTLIDHPEHATPALRSQNRKALNERLAEVTKTNTSAHWIESLNKAGVPCGPINTIDKTFAEPQVQHLGIARPVQHPALGEIKVVGQPINLSDYPQPKTLNPTPDLGQHTDEVLAGLGYDAKAIAGLKSGGAV</sequence>
<evidence type="ECO:0000313" key="2">
    <source>
        <dbReference type="EMBL" id="MBU8874896.1"/>
    </source>
</evidence>
<organism evidence="2 3">
    <name type="scientific">Reyranella humidisoli</name>
    <dbReference type="NCBI Taxonomy" id="2849149"/>
    <lineage>
        <taxon>Bacteria</taxon>
        <taxon>Pseudomonadati</taxon>
        <taxon>Pseudomonadota</taxon>
        <taxon>Alphaproteobacteria</taxon>
        <taxon>Hyphomicrobiales</taxon>
        <taxon>Reyranellaceae</taxon>
        <taxon>Reyranella</taxon>
    </lineage>
</organism>
<dbReference type="Proteomes" id="UP000727907">
    <property type="component" value="Unassembled WGS sequence"/>
</dbReference>
<dbReference type="InterPro" id="IPR003673">
    <property type="entry name" value="CoA-Trfase_fam_III"/>
</dbReference>
<reference evidence="2 3" key="1">
    <citation type="submission" date="2021-06" db="EMBL/GenBank/DDBJ databases">
        <authorList>
            <person name="Lee D.H."/>
        </authorList>
    </citation>
    <scope>NUCLEOTIDE SEQUENCE [LARGE SCALE GENOMIC DNA]</scope>
    <source>
        <strain evidence="2 3">MMS21-HV4-11</strain>
    </source>
</reference>
<dbReference type="RefSeq" id="WP_216961242.1">
    <property type="nucleotide sequence ID" value="NZ_JAHOPB010000001.1"/>
</dbReference>
<name>A0ABS6IKN5_9HYPH</name>
<comment type="caution">
    <text evidence="2">The sequence shown here is derived from an EMBL/GenBank/DDBJ whole genome shotgun (WGS) entry which is preliminary data.</text>
</comment>
<accession>A0ABS6IKN5</accession>
<dbReference type="InterPro" id="IPR050483">
    <property type="entry name" value="CoA-transferase_III_domain"/>
</dbReference>
<protein>
    <submittedName>
        <fullName evidence="2">CoA transferase</fullName>
    </submittedName>
</protein>
<keyword evidence="2" id="KW-0808">Transferase</keyword>
<evidence type="ECO:0000256" key="1">
    <source>
        <dbReference type="SAM" id="MobiDB-lite"/>
    </source>
</evidence>
<dbReference type="GO" id="GO:0016740">
    <property type="term" value="F:transferase activity"/>
    <property type="evidence" value="ECO:0007669"/>
    <property type="project" value="UniProtKB-KW"/>
</dbReference>
<keyword evidence="3" id="KW-1185">Reference proteome</keyword>
<dbReference type="Pfam" id="PF02515">
    <property type="entry name" value="CoA_transf_3"/>
    <property type="match status" value="1"/>
</dbReference>
<dbReference type="PANTHER" id="PTHR48207:SF3">
    <property type="entry name" value="SUCCINATE--HYDROXYMETHYLGLUTARATE COA-TRANSFERASE"/>
    <property type="match status" value="1"/>
</dbReference>
<feature type="region of interest" description="Disordered" evidence="1">
    <location>
        <begin position="36"/>
        <end position="58"/>
    </location>
</feature>
<proteinExistence type="predicted"/>
<dbReference type="PANTHER" id="PTHR48207">
    <property type="entry name" value="SUCCINATE--HYDROXYMETHYLGLUTARATE COA-TRANSFERASE"/>
    <property type="match status" value="1"/>
</dbReference>
<evidence type="ECO:0000313" key="3">
    <source>
        <dbReference type="Proteomes" id="UP000727907"/>
    </source>
</evidence>
<gene>
    <name evidence="2" type="ORF">KQ910_14055</name>
</gene>
<dbReference type="EMBL" id="JAHOPB010000001">
    <property type="protein sequence ID" value="MBU8874896.1"/>
    <property type="molecule type" value="Genomic_DNA"/>
</dbReference>